<accession>A0A9X1TV19</accession>
<comment type="caution">
    <text evidence="1">The sequence shown here is derived from an EMBL/GenBank/DDBJ whole genome shotgun (WGS) entry which is preliminary data.</text>
</comment>
<dbReference type="Proteomes" id="UP001139411">
    <property type="component" value="Unassembled WGS sequence"/>
</dbReference>
<evidence type="ECO:0000313" key="1">
    <source>
        <dbReference type="EMBL" id="MCF2500815.1"/>
    </source>
</evidence>
<evidence type="ECO:0000313" key="2">
    <source>
        <dbReference type="Proteomes" id="UP001139411"/>
    </source>
</evidence>
<sequence length="90" mass="10443">MEMETITNRQPVITIKQRLLIRFRKAKEMAGPKWRDKLAEHNKFFDTRTGEAYMRSVAQALSDPRRGDVDRIECVTLALEEMAGIVNVHI</sequence>
<dbReference type="RefSeq" id="WP_235179143.1">
    <property type="nucleotide sequence ID" value="NZ_JAKFFV010000014.1"/>
</dbReference>
<proteinExistence type="predicted"/>
<organism evidence="1 2">
    <name type="scientific">Dyadobacter chenhuakuii</name>
    <dbReference type="NCBI Taxonomy" id="2909339"/>
    <lineage>
        <taxon>Bacteria</taxon>
        <taxon>Pseudomonadati</taxon>
        <taxon>Bacteroidota</taxon>
        <taxon>Cytophagia</taxon>
        <taxon>Cytophagales</taxon>
        <taxon>Spirosomataceae</taxon>
        <taxon>Dyadobacter</taxon>
    </lineage>
</organism>
<dbReference type="EMBL" id="JAKFFV010000014">
    <property type="protein sequence ID" value="MCF2500815.1"/>
    <property type="molecule type" value="Genomic_DNA"/>
</dbReference>
<reference evidence="1" key="1">
    <citation type="submission" date="2022-01" db="EMBL/GenBank/DDBJ databases">
        <title>Novel species in genus Dyadobacter.</title>
        <authorList>
            <person name="Ma C."/>
        </authorList>
    </citation>
    <scope>NUCLEOTIDE SEQUENCE</scope>
    <source>
        <strain evidence="1">CY357</strain>
    </source>
</reference>
<name>A0A9X1TV19_9BACT</name>
<gene>
    <name evidence="1" type="ORF">L0661_21010</name>
</gene>
<dbReference type="AlphaFoldDB" id="A0A9X1TV19"/>
<protein>
    <submittedName>
        <fullName evidence="1">Uncharacterized protein</fullName>
    </submittedName>
</protein>